<dbReference type="OMA" id="LVIFRAT"/>
<dbReference type="Gramene" id="ORGLA03G0353700.1">
    <property type="protein sequence ID" value="ORGLA03G0353700.1"/>
    <property type="gene ID" value="ORGLA03G0353700"/>
</dbReference>
<name>I1PGP1_ORYGL</name>
<organism evidence="1 2">
    <name type="scientific">Oryza glaberrima</name>
    <name type="common">African rice</name>
    <dbReference type="NCBI Taxonomy" id="4538"/>
    <lineage>
        <taxon>Eukaryota</taxon>
        <taxon>Viridiplantae</taxon>
        <taxon>Streptophyta</taxon>
        <taxon>Embryophyta</taxon>
        <taxon>Tracheophyta</taxon>
        <taxon>Spermatophyta</taxon>
        <taxon>Magnoliopsida</taxon>
        <taxon>Liliopsida</taxon>
        <taxon>Poales</taxon>
        <taxon>Poaceae</taxon>
        <taxon>BOP clade</taxon>
        <taxon>Oryzoideae</taxon>
        <taxon>Oryzeae</taxon>
        <taxon>Oryzinae</taxon>
        <taxon>Oryza</taxon>
    </lineage>
</organism>
<reference evidence="1" key="1">
    <citation type="submission" date="2015-06" db="UniProtKB">
        <authorList>
            <consortium name="EnsemblPlants"/>
        </authorList>
    </citation>
    <scope>IDENTIFICATION</scope>
</reference>
<keyword evidence="2" id="KW-1185">Reference proteome</keyword>
<dbReference type="AlphaFoldDB" id="I1PGP1"/>
<sequence>MELRHLTQIFMWYLLKGVMLTKDNLVIFRATYWLQFWAQLQKCENDGELMKVACRRLETTVMQLFANYGWRFTNRLQ</sequence>
<reference evidence="1 2" key="2">
    <citation type="submission" date="2018-04" db="EMBL/GenBank/DDBJ databases">
        <title>OglaRS2 (Oryza glaberrima Reference Sequence Version 2).</title>
        <authorList>
            <person name="Zhang J."/>
            <person name="Kudrna D."/>
            <person name="Lee S."/>
            <person name="Talag J."/>
            <person name="Rajasekar S."/>
            <person name="Wing R.A."/>
        </authorList>
    </citation>
    <scope>NUCLEOTIDE SEQUENCE [LARGE SCALE GENOMIC DNA]</scope>
    <source>
        <strain evidence="1 2">cv. IRGC 96717</strain>
    </source>
</reference>
<accession>I1PGP1</accession>
<proteinExistence type="predicted"/>
<dbReference type="Proteomes" id="UP000007306">
    <property type="component" value="Chromosome 3"/>
</dbReference>
<dbReference type="HOGENOM" id="CLU_191903_1_0_1"/>
<protein>
    <submittedName>
        <fullName evidence="1">Uncharacterized protein</fullName>
    </submittedName>
</protein>
<evidence type="ECO:0000313" key="1">
    <source>
        <dbReference type="EnsemblPlants" id="ORGLA03G0353700.1"/>
    </source>
</evidence>
<evidence type="ECO:0000313" key="2">
    <source>
        <dbReference type="Proteomes" id="UP000007306"/>
    </source>
</evidence>
<dbReference type="EnsemblPlants" id="ORGLA03G0353700.1">
    <property type="protein sequence ID" value="ORGLA03G0353700.1"/>
    <property type="gene ID" value="ORGLA03G0353700"/>
</dbReference>